<protein>
    <submittedName>
        <fullName evidence="1">Uncharacterized protein</fullName>
    </submittedName>
</protein>
<dbReference type="RefSeq" id="WP_211103685.1">
    <property type="nucleotide sequence ID" value="NZ_VEWN01000004.1"/>
</dbReference>
<dbReference type="Proteomes" id="UP000325333">
    <property type="component" value="Unassembled WGS sequence"/>
</dbReference>
<comment type="caution">
    <text evidence="1">The sequence shown here is derived from an EMBL/GenBank/DDBJ whole genome shotgun (WGS) entry which is preliminary data.</text>
</comment>
<evidence type="ECO:0000313" key="2">
    <source>
        <dbReference type="Proteomes" id="UP000325333"/>
    </source>
</evidence>
<sequence>AETVLGTAGAGLELYKDVYKAYPILLPYYRYHFLTRSKPASHLAALAHIKMKDLRDGVPELLAKVLNHVATKLRRD</sequence>
<feature type="non-terminal residue" evidence="1">
    <location>
        <position position="1"/>
    </location>
</feature>
<accession>A0A5B0KXC9</accession>
<gene>
    <name evidence="1" type="ORF">FH063_004744</name>
</gene>
<evidence type="ECO:0000313" key="1">
    <source>
        <dbReference type="EMBL" id="KAA1056596.1"/>
    </source>
</evidence>
<dbReference type="EMBL" id="VEWN01000004">
    <property type="protein sequence ID" value="KAA1056596.1"/>
    <property type="molecule type" value="Genomic_DNA"/>
</dbReference>
<proteinExistence type="predicted"/>
<organism evidence="1 2">
    <name type="scientific">Azospirillum argentinense</name>
    <dbReference type="NCBI Taxonomy" id="2970906"/>
    <lineage>
        <taxon>Bacteria</taxon>
        <taxon>Pseudomonadati</taxon>
        <taxon>Pseudomonadota</taxon>
        <taxon>Alphaproteobacteria</taxon>
        <taxon>Rhodospirillales</taxon>
        <taxon>Azospirillaceae</taxon>
        <taxon>Azospirillum</taxon>
    </lineage>
</organism>
<name>A0A5B0KXC9_9PROT</name>
<reference evidence="1 2" key="1">
    <citation type="submission" date="2019-07" db="EMBL/GenBank/DDBJ databases">
        <title>Genome sequencing of the stress-tolerant strain Azospirillum brasilense Az19.</title>
        <authorList>
            <person name="Maroniche G.A."/>
            <person name="Garcia J.E."/>
            <person name="Pagnussat L."/>
            <person name="Amenta M."/>
            <person name="Creus C.M."/>
        </authorList>
    </citation>
    <scope>NUCLEOTIDE SEQUENCE [LARGE SCALE GENOMIC DNA]</scope>
    <source>
        <strain evidence="1 2">Az19</strain>
    </source>
</reference>
<dbReference type="AlphaFoldDB" id="A0A5B0KXC9"/>